<dbReference type="EMBL" id="JAFKCT010000005">
    <property type="protein sequence ID" value="MBN7811821.1"/>
    <property type="molecule type" value="Genomic_DNA"/>
</dbReference>
<dbReference type="PANTHER" id="PTHR44520:SF2">
    <property type="entry name" value="RESPONSE REGULATOR RCP1"/>
    <property type="match status" value="1"/>
</dbReference>
<dbReference type="Gene3D" id="3.40.50.2300">
    <property type="match status" value="1"/>
</dbReference>
<evidence type="ECO:0000259" key="2">
    <source>
        <dbReference type="PROSITE" id="PS50110"/>
    </source>
</evidence>
<keyword evidence="4" id="KW-1185">Reference proteome</keyword>
<dbReference type="Proteomes" id="UP000664317">
    <property type="component" value="Unassembled WGS sequence"/>
</dbReference>
<gene>
    <name evidence="3" type="ORF">J0A68_12760</name>
</gene>
<evidence type="ECO:0000256" key="1">
    <source>
        <dbReference type="PROSITE-ProRule" id="PRU00169"/>
    </source>
</evidence>
<organism evidence="3 4">
    <name type="scientific">Algoriphagus oliviformis</name>
    <dbReference type="NCBI Taxonomy" id="2811231"/>
    <lineage>
        <taxon>Bacteria</taxon>
        <taxon>Pseudomonadati</taxon>
        <taxon>Bacteroidota</taxon>
        <taxon>Cytophagia</taxon>
        <taxon>Cytophagales</taxon>
        <taxon>Cyclobacteriaceae</taxon>
        <taxon>Algoriphagus</taxon>
    </lineage>
</organism>
<accession>A0ABS3C3Z6</accession>
<feature type="domain" description="Response regulatory" evidence="2">
    <location>
        <begin position="6"/>
        <end position="127"/>
    </location>
</feature>
<comment type="caution">
    <text evidence="3">The sequence shown here is derived from an EMBL/GenBank/DDBJ whole genome shotgun (WGS) entry which is preliminary data.</text>
</comment>
<proteinExistence type="predicted"/>
<dbReference type="SUPFAM" id="SSF52172">
    <property type="entry name" value="CheY-like"/>
    <property type="match status" value="1"/>
</dbReference>
<dbReference type="InterPro" id="IPR011006">
    <property type="entry name" value="CheY-like_superfamily"/>
</dbReference>
<dbReference type="InterPro" id="IPR001789">
    <property type="entry name" value="Sig_transdc_resp-reg_receiver"/>
</dbReference>
<name>A0ABS3C3Z6_9BACT</name>
<dbReference type="RefSeq" id="WP_206578604.1">
    <property type="nucleotide sequence ID" value="NZ_JAFKCT010000005.1"/>
</dbReference>
<dbReference type="PROSITE" id="PS50110">
    <property type="entry name" value="RESPONSE_REGULATORY"/>
    <property type="match status" value="1"/>
</dbReference>
<evidence type="ECO:0000313" key="4">
    <source>
        <dbReference type="Proteomes" id="UP000664317"/>
    </source>
</evidence>
<dbReference type="SMART" id="SM00448">
    <property type="entry name" value="REC"/>
    <property type="match status" value="1"/>
</dbReference>
<keyword evidence="1" id="KW-0597">Phosphoprotein</keyword>
<sequence length="135" mass="15406">MADNKSFLLVDDDEDDRDFFREAVSEIYPAILVQEATDGVHALEVLHLTTLPLPDIIFLDLNMPRMNGKALLLELKNNRLFQHIPVFVFTTSSDPKDREDSLSLGATLFFTKPGDFGDLREYIRSVVDLVYFIPD</sequence>
<evidence type="ECO:0000313" key="3">
    <source>
        <dbReference type="EMBL" id="MBN7811821.1"/>
    </source>
</evidence>
<protein>
    <submittedName>
        <fullName evidence="3">Response regulator</fullName>
    </submittedName>
</protein>
<dbReference type="PANTHER" id="PTHR44520">
    <property type="entry name" value="RESPONSE REGULATOR RCP1-RELATED"/>
    <property type="match status" value="1"/>
</dbReference>
<dbReference type="InterPro" id="IPR052893">
    <property type="entry name" value="TCS_response_regulator"/>
</dbReference>
<dbReference type="Pfam" id="PF00072">
    <property type="entry name" value="Response_reg"/>
    <property type="match status" value="1"/>
</dbReference>
<reference evidence="3 4" key="1">
    <citation type="submission" date="2021-03" db="EMBL/GenBank/DDBJ databases">
        <title>novel species isolated from a fishpond in China.</title>
        <authorList>
            <person name="Lu H."/>
            <person name="Cai Z."/>
        </authorList>
    </citation>
    <scope>NUCLEOTIDE SEQUENCE [LARGE SCALE GENOMIC DNA]</scope>
    <source>
        <strain evidence="3 4">H41</strain>
    </source>
</reference>
<feature type="modified residue" description="4-aspartylphosphate" evidence="1">
    <location>
        <position position="60"/>
    </location>
</feature>